<sequence>MLPKVTLIPIFKVSGESMYGLSLRHRSRKPLVPHPHRLKTEGPLRLRAFIKTKTKKGGGVSGQNEGEEDETERLQATWYAIGYYIRLYQSVPEQESYGHEG</sequence>
<dbReference type="EMBL" id="JBJKBG010000006">
    <property type="protein sequence ID" value="KAL3733235.1"/>
    <property type="molecule type" value="Genomic_DNA"/>
</dbReference>
<gene>
    <name evidence="1" type="ORF">ACJRO7_022720</name>
</gene>
<reference evidence="1 2" key="1">
    <citation type="submission" date="2024-11" db="EMBL/GenBank/DDBJ databases">
        <title>Chromosome-level genome assembly of Eucalyptus globulus Labill. provides insights into its genome evolution.</title>
        <authorList>
            <person name="Li X."/>
        </authorList>
    </citation>
    <scope>NUCLEOTIDE SEQUENCE [LARGE SCALE GENOMIC DNA]</scope>
    <source>
        <strain evidence="1">CL2024</strain>
        <tissue evidence="1">Fresh tender leaves</tissue>
    </source>
</reference>
<dbReference type="Proteomes" id="UP001634007">
    <property type="component" value="Unassembled WGS sequence"/>
</dbReference>
<proteinExistence type="predicted"/>
<name>A0ABD3JZR9_EUCGL</name>
<evidence type="ECO:0000313" key="1">
    <source>
        <dbReference type="EMBL" id="KAL3733235.1"/>
    </source>
</evidence>
<accession>A0ABD3JZR9</accession>
<dbReference type="AlphaFoldDB" id="A0ABD3JZR9"/>
<evidence type="ECO:0000313" key="2">
    <source>
        <dbReference type="Proteomes" id="UP001634007"/>
    </source>
</evidence>
<protein>
    <submittedName>
        <fullName evidence="1">Uncharacterized protein</fullName>
    </submittedName>
</protein>
<organism evidence="1 2">
    <name type="scientific">Eucalyptus globulus</name>
    <name type="common">Tasmanian blue gum</name>
    <dbReference type="NCBI Taxonomy" id="34317"/>
    <lineage>
        <taxon>Eukaryota</taxon>
        <taxon>Viridiplantae</taxon>
        <taxon>Streptophyta</taxon>
        <taxon>Embryophyta</taxon>
        <taxon>Tracheophyta</taxon>
        <taxon>Spermatophyta</taxon>
        <taxon>Magnoliopsida</taxon>
        <taxon>eudicotyledons</taxon>
        <taxon>Gunneridae</taxon>
        <taxon>Pentapetalae</taxon>
        <taxon>rosids</taxon>
        <taxon>malvids</taxon>
        <taxon>Myrtales</taxon>
        <taxon>Myrtaceae</taxon>
        <taxon>Myrtoideae</taxon>
        <taxon>Eucalypteae</taxon>
        <taxon>Eucalyptus</taxon>
    </lineage>
</organism>
<keyword evidence="2" id="KW-1185">Reference proteome</keyword>
<comment type="caution">
    <text evidence="1">The sequence shown here is derived from an EMBL/GenBank/DDBJ whole genome shotgun (WGS) entry which is preliminary data.</text>
</comment>